<name>A0A8S3WKZ1_PARAO</name>
<organism evidence="1 2">
    <name type="scientific">Parnassius apollo</name>
    <name type="common">Apollo butterfly</name>
    <name type="synonym">Papilio apollo</name>
    <dbReference type="NCBI Taxonomy" id="110799"/>
    <lineage>
        <taxon>Eukaryota</taxon>
        <taxon>Metazoa</taxon>
        <taxon>Ecdysozoa</taxon>
        <taxon>Arthropoda</taxon>
        <taxon>Hexapoda</taxon>
        <taxon>Insecta</taxon>
        <taxon>Pterygota</taxon>
        <taxon>Neoptera</taxon>
        <taxon>Endopterygota</taxon>
        <taxon>Lepidoptera</taxon>
        <taxon>Glossata</taxon>
        <taxon>Ditrysia</taxon>
        <taxon>Papilionoidea</taxon>
        <taxon>Papilionidae</taxon>
        <taxon>Parnassiinae</taxon>
        <taxon>Parnassini</taxon>
        <taxon>Parnassius</taxon>
        <taxon>Parnassius</taxon>
    </lineage>
</organism>
<proteinExistence type="predicted"/>
<comment type="caution">
    <text evidence="1">The sequence shown here is derived from an EMBL/GenBank/DDBJ whole genome shotgun (WGS) entry which is preliminary data.</text>
</comment>
<evidence type="ECO:0000313" key="2">
    <source>
        <dbReference type="Proteomes" id="UP000691718"/>
    </source>
</evidence>
<dbReference type="Proteomes" id="UP000691718">
    <property type="component" value="Unassembled WGS sequence"/>
</dbReference>
<dbReference type="OrthoDB" id="7490061at2759"/>
<evidence type="ECO:0000313" key="1">
    <source>
        <dbReference type="EMBL" id="CAG4966104.1"/>
    </source>
</evidence>
<sequence length="133" mass="15009">MTGKCGKCSKQLPRKQFLICASCNTSYDIDCAGAEKRFFLMNDEHKRRWKCLSCCTTKPHSSSSGITASTPCDENVTIRNKCVINISTSNSFESLAENSLEDEDYEDNCNTRLNRSCPELSTITVYDLKELRI</sequence>
<reference evidence="1" key="1">
    <citation type="submission" date="2021-04" db="EMBL/GenBank/DDBJ databases">
        <authorList>
            <person name="Tunstrom K."/>
        </authorList>
    </citation>
    <scope>NUCLEOTIDE SEQUENCE</scope>
</reference>
<dbReference type="EMBL" id="CAJQZP010000527">
    <property type="protein sequence ID" value="CAG4966104.1"/>
    <property type="molecule type" value="Genomic_DNA"/>
</dbReference>
<accession>A0A8S3WKZ1</accession>
<gene>
    <name evidence="1" type="ORF">PAPOLLO_LOCUS7538</name>
</gene>
<dbReference type="AlphaFoldDB" id="A0A8S3WKZ1"/>
<keyword evidence="2" id="KW-1185">Reference proteome</keyword>
<protein>
    <submittedName>
        <fullName evidence="1">(apollo) hypothetical protein</fullName>
    </submittedName>
</protein>